<dbReference type="HOGENOM" id="CLU_400060_0_0_1"/>
<organism evidence="2 3">
    <name type="scientific">Piloderma croceum (strain F 1598)</name>
    <dbReference type="NCBI Taxonomy" id="765440"/>
    <lineage>
        <taxon>Eukaryota</taxon>
        <taxon>Fungi</taxon>
        <taxon>Dikarya</taxon>
        <taxon>Basidiomycota</taxon>
        <taxon>Agaricomycotina</taxon>
        <taxon>Agaricomycetes</taxon>
        <taxon>Agaricomycetidae</taxon>
        <taxon>Atheliales</taxon>
        <taxon>Atheliaceae</taxon>
        <taxon>Piloderma</taxon>
    </lineage>
</organism>
<keyword evidence="3" id="KW-1185">Reference proteome</keyword>
<dbReference type="PANTHER" id="PTHR13265">
    <property type="entry name" value="THO COMPLEX SUBUNIT 1"/>
    <property type="match status" value="1"/>
</dbReference>
<evidence type="ECO:0000313" key="3">
    <source>
        <dbReference type="Proteomes" id="UP000054166"/>
    </source>
</evidence>
<reference evidence="2 3" key="1">
    <citation type="submission" date="2014-04" db="EMBL/GenBank/DDBJ databases">
        <authorList>
            <consortium name="DOE Joint Genome Institute"/>
            <person name="Kuo A."/>
            <person name="Tarkka M."/>
            <person name="Buscot F."/>
            <person name="Kohler A."/>
            <person name="Nagy L.G."/>
            <person name="Floudas D."/>
            <person name="Copeland A."/>
            <person name="Barry K.W."/>
            <person name="Cichocki N."/>
            <person name="Veneault-Fourrey C."/>
            <person name="LaButti K."/>
            <person name="Lindquist E.A."/>
            <person name="Lipzen A."/>
            <person name="Lundell T."/>
            <person name="Morin E."/>
            <person name="Murat C."/>
            <person name="Sun H."/>
            <person name="Tunlid A."/>
            <person name="Henrissat B."/>
            <person name="Grigoriev I.V."/>
            <person name="Hibbett D.S."/>
            <person name="Martin F."/>
            <person name="Nordberg H.P."/>
            <person name="Cantor M.N."/>
            <person name="Hua S.X."/>
        </authorList>
    </citation>
    <scope>NUCLEOTIDE SEQUENCE [LARGE SCALE GENOMIC DNA]</scope>
    <source>
        <strain evidence="2 3">F 1598</strain>
    </source>
</reference>
<feature type="compositionally biased region" description="Basic and acidic residues" evidence="1">
    <location>
        <begin position="214"/>
        <end position="236"/>
    </location>
</feature>
<feature type="compositionally biased region" description="Low complexity" evidence="1">
    <location>
        <begin position="616"/>
        <end position="647"/>
    </location>
</feature>
<proteinExistence type="predicted"/>
<evidence type="ECO:0000256" key="1">
    <source>
        <dbReference type="SAM" id="MobiDB-lite"/>
    </source>
</evidence>
<name>A0A0C3GAP9_PILCF</name>
<feature type="compositionally biased region" description="Basic and acidic residues" evidence="1">
    <location>
        <begin position="705"/>
        <end position="717"/>
    </location>
</feature>
<dbReference type="InterPro" id="IPR021861">
    <property type="entry name" value="THO_THOC1"/>
</dbReference>
<dbReference type="Proteomes" id="UP000054166">
    <property type="component" value="Unassembled WGS sequence"/>
</dbReference>
<gene>
    <name evidence="2" type="ORF">PILCRDRAFT_813799</name>
</gene>
<feature type="region of interest" description="Disordered" evidence="1">
    <location>
        <begin position="543"/>
        <end position="656"/>
    </location>
</feature>
<evidence type="ECO:0008006" key="4">
    <source>
        <dbReference type="Google" id="ProtNLM"/>
    </source>
</evidence>
<feature type="region of interest" description="Disordered" evidence="1">
    <location>
        <begin position="705"/>
        <end position="775"/>
    </location>
</feature>
<dbReference type="Pfam" id="PF11957">
    <property type="entry name" value="efThoc1"/>
    <property type="match status" value="1"/>
</dbReference>
<accession>A0A0C3GAP9</accession>
<evidence type="ECO:0000313" key="2">
    <source>
        <dbReference type="EMBL" id="KIM88814.1"/>
    </source>
</evidence>
<reference evidence="3" key="2">
    <citation type="submission" date="2015-01" db="EMBL/GenBank/DDBJ databases">
        <title>Evolutionary Origins and Diversification of the Mycorrhizal Mutualists.</title>
        <authorList>
            <consortium name="DOE Joint Genome Institute"/>
            <consortium name="Mycorrhizal Genomics Consortium"/>
            <person name="Kohler A."/>
            <person name="Kuo A."/>
            <person name="Nagy L.G."/>
            <person name="Floudas D."/>
            <person name="Copeland A."/>
            <person name="Barry K.W."/>
            <person name="Cichocki N."/>
            <person name="Veneault-Fourrey C."/>
            <person name="LaButti K."/>
            <person name="Lindquist E.A."/>
            <person name="Lipzen A."/>
            <person name="Lundell T."/>
            <person name="Morin E."/>
            <person name="Murat C."/>
            <person name="Riley R."/>
            <person name="Ohm R."/>
            <person name="Sun H."/>
            <person name="Tunlid A."/>
            <person name="Henrissat B."/>
            <person name="Grigoriev I.V."/>
            <person name="Hibbett D.S."/>
            <person name="Martin F."/>
        </authorList>
    </citation>
    <scope>NUCLEOTIDE SEQUENCE [LARGE SCALE GENOMIC DNA]</scope>
    <source>
        <strain evidence="3">F 1598</strain>
    </source>
</reference>
<feature type="compositionally biased region" description="Low complexity" evidence="1">
    <location>
        <begin position="577"/>
        <end position="587"/>
    </location>
</feature>
<feature type="region of interest" description="Disordered" evidence="1">
    <location>
        <begin position="297"/>
        <end position="319"/>
    </location>
</feature>
<dbReference type="AlphaFoldDB" id="A0A0C3GAP9"/>
<sequence length="775" mass="85674">MVSLAPHLESLVKSIFVQPVDVLTLDSLVQKVLNETSHKVSAENRKSQWEYLLKNEIFALATTEGKALKDPETKYYDVLRDRLDLVLTFTEHDACEATFPFTVLQDLLETQTITSCSHIFSWIESRATRLTKGMVPQKGKALILLRTLNDLLRRLSKMGSTTIFCGRILTFLSGVFPLGERSGVNLRGEYGPTWEGVKEQENHEEDSAMPDASNAREPKTDGEKMQVDDSKTEGDAKKTLSAVKTTDKKEDFYNTFWLLQLPFSKPPLFTIPNTFADFQDAVNKVLPVIREATTKERAMMGSRSTGSAGSLKRKREPEATEGTVGSEYFFAKFLTSPDLLELEIADTHFRRQFLFQLLILLNHLLTFTKSGKATWATSRNRSLQMEFTLESADAQWVQETISKATDELRQTAPNGPVFKDTVNAILEREKNWVKWKNELCTPFDREPWGETAEETGEKIGLEEATREARKKMREPPEDWKWDLGTEPLTEIWGMGFRDLQDLENPFQPGDVKDFVKKIKLEDARIDQRKKALARASERIAQARAKANAASTPSPVKELAAPKESALSAPEAAKPDAPSTLSPSTPLSGARSPLHPSLPAKPGATAIPSKPGSSQEAPPKATPAATPTSTPTLTSAPATTVAAASSPGPAAPPVDEQIARLEENKQRWSWLALRTARDQYLQYFGKIGTGDLILLQYEIEQGIEKEKQEREKNQKDEEPSSGGIGLGIIASATGEEHGASPLIIGGSLGGSENDVEKMTGVEDAKGDAQEDIKMES</sequence>
<feature type="region of interest" description="Disordered" evidence="1">
    <location>
        <begin position="199"/>
        <end position="236"/>
    </location>
</feature>
<dbReference type="OrthoDB" id="9402762at2759"/>
<dbReference type="GO" id="GO:0006406">
    <property type="term" value="P:mRNA export from nucleus"/>
    <property type="evidence" value="ECO:0007669"/>
    <property type="project" value="TreeGrafter"/>
</dbReference>
<dbReference type="GO" id="GO:0000445">
    <property type="term" value="C:THO complex part of transcription export complex"/>
    <property type="evidence" value="ECO:0007669"/>
    <property type="project" value="TreeGrafter"/>
</dbReference>
<dbReference type="PANTHER" id="PTHR13265:SF0">
    <property type="entry name" value="HPR1"/>
    <property type="match status" value="1"/>
</dbReference>
<protein>
    <recommendedName>
        <fullName evidence="4">THO complex subunit 1</fullName>
    </recommendedName>
</protein>
<dbReference type="STRING" id="765440.A0A0C3GAP9"/>
<feature type="compositionally biased region" description="Basic and acidic residues" evidence="1">
    <location>
        <begin position="753"/>
        <end position="775"/>
    </location>
</feature>
<dbReference type="EMBL" id="KN832976">
    <property type="protein sequence ID" value="KIM88814.1"/>
    <property type="molecule type" value="Genomic_DNA"/>
</dbReference>
<dbReference type="InParanoid" id="A0A0C3GAP9"/>
<dbReference type="FunCoup" id="A0A0C3GAP9">
    <property type="interactions" value="620"/>
</dbReference>